<dbReference type="AlphaFoldDB" id="A0A4R1GMD0"/>
<dbReference type="GO" id="GO:0043565">
    <property type="term" value="F:sequence-specific DNA binding"/>
    <property type="evidence" value="ECO:0007669"/>
    <property type="project" value="InterPro"/>
</dbReference>
<dbReference type="InterPro" id="IPR009057">
    <property type="entry name" value="Homeodomain-like_sf"/>
</dbReference>
<dbReference type="Proteomes" id="UP000294546">
    <property type="component" value="Unassembled WGS sequence"/>
</dbReference>
<keyword evidence="1" id="KW-0547">Nucleotide-binding</keyword>
<dbReference type="Gene3D" id="3.40.50.300">
    <property type="entry name" value="P-loop containing nucleotide triphosphate hydrolases"/>
    <property type="match status" value="1"/>
</dbReference>
<dbReference type="InterPro" id="IPR002197">
    <property type="entry name" value="HTH_Fis"/>
</dbReference>
<sequence>MATTLNLPEYPPMPRLHLISEDIALAEQILPMLDESGFRVAQSAEMAADLTTPPQGDVVIFAPYQFDEEQYRLYLEHPLHEDAEWMLVSNGVPNPWLDKMMSQGVAYHFRTPIDDKHFKEVIGDFYVEIREEKASHAEAPLTSNLDQFGLLLGSSAAMRRLYRLIRRVSQTDANVLLIGESGSGKELAARTIHQQSPRANKPFIAINCAALTAELVESELFGHKKGAFTGAVADHVGFFEQGGDGTLFLDEITEMPLALQSKLLRVLETGEFTRLGSDKVMLTQVRVVAATNRIPSEAIEEGYLREDLYFRLAHFPIQLPPLRKRGSDVIELAKHFLAYRNKATETSKAFTDEALDAIGKFDWPGNVRELKHCVERAHILAIDDITLAELPSLTERQKIDPNLIRPGISLKEAEKALILATLDACEQNKTLAAEQLGISVKTLYNKLERYEAEEAGSGQGAAGQDEE</sequence>
<keyword evidence="4" id="KW-0804">Transcription</keyword>
<evidence type="ECO:0000256" key="1">
    <source>
        <dbReference type="ARBA" id="ARBA00022741"/>
    </source>
</evidence>
<dbReference type="PROSITE" id="PS00688">
    <property type="entry name" value="SIGMA54_INTERACT_3"/>
    <property type="match status" value="1"/>
</dbReference>
<evidence type="ECO:0000256" key="4">
    <source>
        <dbReference type="ARBA" id="ARBA00023163"/>
    </source>
</evidence>
<dbReference type="EMBL" id="SMFU01000007">
    <property type="protein sequence ID" value="TCK09538.1"/>
    <property type="molecule type" value="Genomic_DNA"/>
</dbReference>
<dbReference type="SMART" id="SM00382">
    <property type="entry name" value="AAA"/>
    <property type="match status" value="1"/>
</dbReference>
<name>A0A4R1GMD0_9GAMM</name>
<dbReference type="PRINTS" id="PR01590">
    <property type="entry name" value="HTHFIS"/>
</dbReference>
<reference evidence="6 7" key="1">
    <citation type="submission" date="2019-03" db="EMBL/GenBank/DDBJ databases">
        <title>Genomic Encyclopedia of Archaeal and Bacterial Type Strains, Phase II (KMG-II): from individual species to whole genera.</title>
        <authorList>
            <person name="Goeker M."/>
        </authorList>
    </citation>
    <scope>NUCLEOTIDE SEQUENCE [LARGE SCALE GENOMIC DNA]</scope>
    <source>
        <strain evidence="6 7">DSM 27697</strain>
    </source>
</reference>
<gene>
    <name evidence="6" type="ORF">CLV83_1648</name>
</gene>
<keyword evidence="7" id="KW-1185">Reference proteome</keyword>
<evidence type="ECO:0000313" key="7">
    <source>
        <dbReference type="Proteomes" id="UP000294546"/>
    </source>
</evidence>
<dbReference type="SUPFAM" id="SSF46689">
    <property type="entry name" value="Homeodomain-like"/>
    <property type="match status" value="1"/>
</dbReference>
<dbReference type="Pfam" id="PF00158">
    <property type="entry name" value="Sigma54_activat"/>
    <property type="match status" value="1"/>
</dbReference>
<keyword evidence="2" id="KW-0067">ATP-binding</keyword>
<dbReference type="FunFam" id="3.40.50.300:FF:000006">
    <property type="entry name" value="DNA-binding transcriptional regulator NtrC"/>
    <property type="match status" value="1"/>
</dbReference>
<dbReference type="GO" id="GO:0005524">
    <property type="term" value="F:ATP binding"/>
    <property type="evidence" value="ECO:0007669"/>
    <property type="project" value="UniProtKB-KW"/>
</dbReference>
<evidence type="ECO:0000259" key="5">
    <source>
        <dbReference type="PROSITE" id="PS50045"/>
    </source>
</evidence>
<feature type="domain" description="Sigma-54 factor interaction" evidence="5">
    <location>
        <begin position="151"/>
        <end position="379"/>
    </location>
</feature>
<organism evidence="6 7">
    <name type="scientific">Marinobacterium mangrovicola</name>
    <dbReference type="NCBI Taxonomy" id="1476959"/>
    <lineage>
        <taxon>Bacteria</taxon>
        <taxon>Pseudomonadati</taxon>
        <taxon>Pseudomonadota</taxon>
        <taxon>Gammaproteobacteria</taxon>
        <taxon>Oceanospirillales</taxon>
        <taxon>Oceanospirillaceae</taxon>
        <taxon>Marinobacterium</taxon>
    </lineage>
</organism>
<dbReference type="Gene3D" id="1.10.8.60">
    <property type="match status" value="1"/>
</dbReference>
<dbReference type="Pfam" id="PF02954">
    <property type="entry name" value="HTH_8"/>
    <property type="match status" value="1"/>
</dbReference>
<proteinExistence type="predicted"/>
<dbReference type="CDD" id="cd00009">
    <property type="entry name" value="AAA"/>
    <property type="match status" value="1"/>
</dbReference>
<evidence type="ECO:0000313" key="6">
    <source>
        <dbReference type="EMBL" id="TCK09538.1"/>
    </source>
</evidence>
<dbReference type="InterPro" id="IPR027417">
    <property type="entry name" value="P-loop_NTPase"/>
</dbReference>
<evidence type="ECO:0000256" key="2">
    <source>
        <dbReference type="ARBA" id="ARBA00022840"/>
    </source>
</evidence>
<keyword evidence="3" id="KW-0805">Transcription regulation</keyword>
<dbReference type="Pfam" id="PF25601">
    <property type="entry name" value="AAA_lid_14"/>
    <property type="match status" value="1"/>
</dbReference>
<dbReference type="InterPro" id="IPR002078">
    <property type="entry name" value="Sigma_54_int"/>
</dbReference>
<dbReference type="InterPro" id="IPR025944">
    <property type="entry name" value="Sigma_54_int_dom_CS"/>
</dbReference>
<dbReference type="PANTHER" id="PTHR32071">
    <property type="entry name" value="TRANSCRIPTIONAL REGULATORY PROTEIN"/>
    <property type="match status" value="1"/>
</dbReference>
<dbReference type="InterPro" id="IPR058031">
    <property type="entry name" value="AAA_lid_NorR"/>
</dbReference>
<dbReference type="PROSITE" id="PS50045">
    <property type="entry name" value="SIGMA54_INTERACT_4"/>
    <property type="match status" value="1"/>
</dbReference>
<dbReference type="GO" id="GO:0006355">
    <property type="term" value="P:regulation of DNA-templated transcription"/>
    <property type="evidence" value="ECO:0007669"/>
    <property type="project" value="InterPro"/>
</dbReference>
<accession>A0A4R1GMD0</accession>
<comment type="caution">
    <text evidence="6">The sequence shown here is derived from an EMBL/GenBank/DDBJ whole genome shotgun (WGS) entry which is preliminary data.</text>
</comment>
<evidence type="ECO:0000256" key="3">
    <source>
        <dbReference type="ARBA" id="ARBA00023015"/>
    </source>
</evidence>
<dbReference type="Gene3D" id="1.10.10.60">
    <property type="entry name" value="Homeodomain-like"/>
    <property type="match status" value="1"/>
</dbReference>
<protein>
    <submittedName>
        <fullName evidence="6">Fis family sigma54 specific transcriptional regulator</fullName>
    </submittedName>
</protein>
<dbReference type="SUPFAM" id="SSF52540">
    <property type="entry name" value="P-loop containing nucleoside triphosphate hydrolases"/>
    <property type="match status" value="1"/>
</dbReference>
<dbReference type="InterPro" id="IPR003593">
    <property type="entry name" value="AAA+_ATPase"/>
</dbReference>